<keyword evidence="1" id="KW-0812">Transmembrane</keyword>
<accession>A0ABN2SBE2</accession>
<sequence>MTPKLRATLPLLLDLVVPIGGYFLLSKAFGVDEFWALAISGTATGIATAVNTVRARKVDAFGLLILLELALSLVVLAVTDDPRIILLKPGFLIGVAGIYALVTCFTGKPLVYESGKPFATKGDPAMLAAYERAWDRSALMRRTMRAVTAVWAAAFLVDAVVRTVIVLSFSAQEIDESFLLSQAPLIALLVLAIAYTRLRMRPLRPIVEAQLEPSAR</sequence>
<evidence type="ECO:0000313" key="2">
    <source>
        <dbReference type="EMBL" id="GAA1983770.1"/>
    </source>
</evidence>
<feature type="transmembrane region" description="Helical" evidence="1">
    <location>
        <begin position="177"/>
        <end position="195"/>
    </location>
</feature>
<evidence type="ECO:0000313" key="3">
    <source>
        <dbReference type="Proteomes" id="UP001501116"/>
    </source>
</evidence>
<protein>
    <recommendedName>
        <fullName evidence="4">Intracellular septation protein A</fullName>
    </recommendedName>
</protein>
<feature type="transmembrane region" description="Helical" evidence="1">
    <location>
        <begin position="7"/>
        <end position="28"/>
    </location>
</feature>
<comment type="caution">
    <text evidence="2">The sequence shown here is derived from an EMBL/GenBank/DDBJ whole genome shotgun (WGS) entry which is preliminary data.</text>
</comment>
<reference evidence="2 3" key="1">
    <citation type="journal article" date="2019" name="Int. J. Syst. Evol. Microbiol.">
        <title>The Global Catalogue of Microorganisms (GCM) 10K type strain sequencing project: providing services to taxonomists for standard genome sequencing and annotation.</title>
        <authorList>
            <consortium name="The Broad Institute Genomics Platform"/>
            <consortium name="The Broad Institute Genome Sequencing Center for Infectious Disease"/>
            <person name="Wu L."/>
            <person name="Ma J."/>
        </authorList>
    </citation>
    <scope>NUCLEOTIDE SEQUENCE [LARGE SCALE GENOMIC DNA]</scope>
    <source>
        <strain evidence="2 3">JCM 14545</strain>
    </source>
</reference>
<evidence type="ECO:0008006" key="4">
    <source>
        <dbReference type="Google" id="ProtNLM"/>
    </source>
</evidence>
<feature type="transmembrane region" description="Helical" evidence="1">
    <location>
        <begin position="146"/>
        <end position="171"/>
    </location>
</feature>
<keyword evidence="3" id="KW-1185">Reference proteome</keyword>
<keyword evidence="1" id="KW-1133">Transmembrane helix</keyword>
<keyword evidence="1" id="KW-0472">Membrane</keyword>
<feature type="transmembrane region" description="Helical" evidence="1">
    <location>
        <begin position="60"/>
        <end position="79"/>
    </location>
</feature>
<dbReference type="EMBL" id="BAAANN010000039">
    <property type="protein sequence ID" value="GAA1983770.1"/>
    <property type="molecule type" value="Genomic_DNA"/>
</dbReference>
<dbReference type="Proteomes" id="UP001501116">
    <property type="component" value="Unassembled WGS sequence"/>
</dbReference>
<gene>
    <name evidence="2" type="ORF">GCM10009754_71180</name>
</gene>
<feature type="transmembrane region" description="Helical" evidence="1">
    <location>
        <begin position="91"/>
        <end position="111"/>
    </location>
</feature>
<dbReference type="RefSeq" id="WP_344429166.1">
    <property type="nucleotide sequence ID" value="NZ_BAAANN010000039.1"/>
</dbReference>
<dbReference type="NCBIfam" id="NF041646">
    <property type="entry name" value="VC0807_fam"/>
    <property type="match status" value="1"/>
</dbReference>
<feature type="transmembrane region" description="Helical" evidence="1">
    <location>
        <begin position="34"/>
        <end position="53"/>
    </location>
</feature>
<name>A0ABN2SBE2_9PSEU</name>
<proteinExistence type="predicted"/>
<organism evidence="2 3">
    <name type="scientific">Amycolatopsis minnesotensis</name>
    <dbReference type="NCBI Taxonomy" id="337894"/>
    <lineage>
        <taxon>Bacteria</taxon>
        <taxon>Bacillati</taxon>
        <taxon>Actinomycetota</taxon>
        <taxon>Actinomycetes</taxon>
        <taxon>Pseudonocardiales</taxon>
        <taxon>Pseudonocardiaceae</taxon>
        <taxon>Amycolatopsis</taxon>
    </lineage>
</organism>
<evidence type="ECO:0000256" key="1">
    <source>
        <dbReference type="SAM" id="Phobius"/>
    </source>
</evidence>